<sequence length="109" mass="12383">MATKTLKDVKVEFESTELGILIRGRVNAVLRGDTKHPSPDGYVDLELDKDSFSTNIEECYADWNDDKEDYESELSALEIPTEYAVAFAEHCESILPELSDDYEWDGNDD</sequence>
<accession>A0A8S5S4T3</accession>
<proteinExistence type="predicted"/>
<evidence type="ECO:0000313" key="1">
    <source>
        <dbReference type="EMBL" id="DAF45695.1"/>
    </source>
</evidence>
<organism evidence="1">
    <name type="scientific">Siphoviridae sp. ctJ7x27</name>
    <dbReference type="NCBI Taxonomy" id="2827835"/>
    <lineage>
        <taxon>Viruses</taxon>
        <taxon>Duplodnaviria</taxon>
        <taxon>Heunggongvirae</taxon>
        <taxon>Uroviricota</taxon>
        <taxon>Caudoviricetes</taxon>
    </lineage>
</organism>
<reference evidence="1" key="1">
    <citation type="journal article" date="2021" name="Proc. Natl. Acad. Sci. U.S.A.">
        <title>A Catalog of Tens of Thousands of Viruses from Human Metagenomes Reveals Hidden Associations with Chronic Diseases.</title>
        <authorList>
            <person name="Tisza M.J."/>
            <person name="Buck C.B."/>
        </authorList>
    </citation>
    <scope>NUCLEOTIDE SEQUENCE</scope>
    <source>
        <strain evidence="1">CtJ7x27</strain>
    </source>
</reference>
<protein>
    <submittedName>
        <fullName evidence="1">Uncharacterized protein</fullName>
    </submittedName>
</protein>
<name>A0A8S5S4T3_9CAUD</name>
<dbReference type="EMBL" id="BK032517">
    <property type="protein sequence ID" value="DAF45695.1"/>
    <property type="molecule type" value="Genomic_DNA"/>
</dbReference>